<protein>
    <submittedName>
        <fullName evidence="1">Uncharacterized protein</fullName>
    </submittedName>
</protein>
<accession>A0A5Q2N0R5</accession>
<dbReference type="EMBL" id="CP045875">
    <property type="protein sequence ID" value="QGG47363.1"/>
    <property type="molecule type" value="Genomic_DNA"/>
</dbReference>
<proteinExistence type="predicted"/>
<gene>
    <name evidence="1" type="ORF">FTV88_1216</name>
</gene>
<dbReference type="Proteomes" id="UP000366051">
    <property type="component" value="Chromosome"/>
</dbReference>
<reference evidence="2" key="1">
    <citation type="submission" date="2019-11" db="EMBL/GenBank/DDBJ databases">
        <title>Genome sequence of Heliorestis convoluta strain HH, an alkaliphilic and minimalistic phototrophic bacterium from a soda lake in Egypt.</title>
        <authorList>
            <person name="Dewey E.D."/>
            <person name="Stokes L.M."/>
            <person name="Burchell B.M."/>
            <person name="Shaffer K.N."/>
            <person name="Huntington A.M."/>
            <person name="Baker J.M."/>
            <person name="Nadendla S."/>
            <person name="Giglio M.G."/>
            <person name="Touchman J.W."/>
            <person name="Blankenship R.E."/>
            <person name="Madigan M.T."/>
            <person name="Sattley W.M."/>
        </authorList>
    </citation>
    <scope>NUCLEOTIDE SEQUENCE [LARGE SCALE GENOMIC DNA]</scope>
    <source>
        <strain evidence="2">HH</strain>
    </source>
</reference>
<evidence type="ECO:0000313" key="1">
    <source>
        <dbReference type="EMBL" id="QGG47363.1"/>
    </source>
</evidence>
<name>A0A5Q2N0R5_9FIRM</name>
<organism evidence="1 2">
    <name type="scientific">Heliorestis convoluta</name>
    <dbReference type="NCBI Taxonomy" id="356322"/>
    <lineage>
        <taxon>Bacteria</taxon>
        <taxon>Bacillati</taxon>
        <taxon>Bacillota</taxon>
        <taxon>Clostridia</taxon>
        <taxon>Eubacteriales</taxon>
        <taxon>Heliobacteriaceae</taxon>
        <taxon>Heliorestis</taxon>
    </lineage>
</organism>
<keyword evidence="2" id="KW-1185">Reference proteome</keyword>
<dbReference type="AlphaFoldDB" id="A0A5Q2N0R5"/>
<dbReference type="KEGG" id="hcv:FTV88_1216"/>
<sequence>MKGIEYLVLLATIRSVTSTEQSRGNDLKNFANDYKGRTMGIQELIRNATSRHPVLG</sequence>
<evidence type="ECO:0000313" key="2">
    <source>
        <dbReference type="Proteomes" id="UP000366051"/>
    </source>
</evidence>